<accession>A0A814SJ77</accession>
<proteinExistence type="predicted"/>
<protein>
    <submittedName>
        <fullName evidence="1">Uncharacterized protein</fullName>
    </submittedName>
</protein>
<comment type="caution">
    <text evidence="1">The sequence shown here is derived from an EMBL/GenBank/DDBJ whole genome shotgun (WGS) entry which is preliminary data.</text>
</comment>
<sequence length="131" mass="15137">EIVNQFEFDKTKIVGVNCDQSSSLIRLFKQNENYYFDEELELENYEELNDFSLSSHCATNNFGQNEHQHVLLSNNYELNSNIIDIDLEIQDLIDILFFFSLTAELDVRNYLTNSNISGSISTFGFLSIDSV</sequence>
<organism evidence="1 2">
    <name type="scientific">Brachionus calyciflorus</name>
    <dbReference type="NCBI Taxonomy" id="104777"/>
    <lineage>
        <taxon>Eukaryota</taxon>
        <taxon>Metazoa</taxon>
        <taxon>Spiralia</taxon>
        <taxon>Gnathifera</taxon>
        <taxon>Rotifera</taxon>
        <taxon>Eurotatoria</taxon>
        <taxon>Monogononta</taxon>
        <taxon>Pseudotrocha</taxon>
        <taxon>Ploima</taxon>
        <taxon>Brachionidae</taxon>
        <taxon>Brachionus</taxon>
    </lineage>
</organism>
<name>A0A814SJ77_9BILA</name>
<dbReference type="Proteomes" id="UP000663879">
    <property type="component" value="Unassembled WGS sequence"/>
</dbReference>
<feature type="non-terminal residue" evidence="1">
    <location>
        <position position="1"/>
    </location>
</feature>
<evidence type="ECO:0000313" key="2">
    <source>
        <dbReference type="Proteomes" id="UP000663879"/>
    </source>
</evidence>
<dbReference type="EMBL" id="CAJNOC010011558">
    <property type="protein sequence ID" value="CAF1148822.1"/>
    <property type="molecule type" value="Genomic_DNA"/>
</dbReference>
<dbReference type="AlphaFoldDB" id="A0A814SJ77"/>
<evidence type="ECO:0000313" key="1">
    <source>
        <dbReference type="EMBL" id="CAF1148822.1"/>
    </source>
</evidence>
<keyword evidence="2" id="KW-1185">Reference proteome</keyword>
<reference evidence="1" key="1">
    <citation type="submission" date="2021-02" db="EMBL/GenBank/DDBJ databases">
        <authorList>
            <person name="Nowell W R."/>
        </authorList>
    </citation>
    <scope>NUCLEOTIDE SEQUENCE</scope>
    <source>
        <strain evidence="1">Ploen Becks lab</strain>
    </source>
</reference>
<gene>
    <name evidence="1" type="ORF">OXX778_LOCUS23205</name>
</gene>